<organism evidence="1 2">
    <name type="scientific">Exidia glandulosa HHB12029</name>
    <dbReference type="NCBI Taxonomy" id="1314781"/>
    <lineage>
        <taxon>Eukaryota</taxon>
        <taxon>Fungi</taxon>
        <taxon>Dikarya</taxon>
        <taxon>Basidiomycota</taxon>
        <taxon>Agaricomycotina</taxon>
        <taxon>Agaricomycetes</taxon>
        <taxon>Auriculariales</taxon>
        <taxon>Exidiaceae</taxon>
        <taxon>Exidia</taxon>
    </lineage>
</organism>
<dbReference type="Gene3D" id="1.20.1280.50">
    <property type="match status" value="1"/>
</dbReference>
<dbReference type="Proteomes" id="UP000077266">
    <property type="component" value="Unassembled WGS sequence"/>
</dbReference>
<dbReference type="InParanoid" id="A0A165PP90"/>
<proteinExistence type="predicted"/>
<dbReference type="EMBL" id="KV425888">
    <property type="protein sequence ID" value="KZW02462.1"/>
    <property type="molecule type" value="Genomic_DNA"/>
</dbReference>
<name>A0A165PP90_EXIGL</name>
<dbReference type="OrthoDB" id="2692326at2759"/>
<sequence>MGDVSVLGLALSKAVDDLCGDSATCAASVSAGASDNIARADILRCIEDIDQRLHAYSARVRVQRNALSPANSLSTELLVEIFRSFCGVTLLGPSLKEQLVITHVCARWRAVALDDPLIWTFVCSPLHAQHDVLQLFLQRSRDLLCSTRMSFFREAKDSTPLHKKHDYLEVAKAAAITATLKAHSHRLTTLVLHFRHEDAAAVSGLLSVAFQHLEVLHLEYLPRPRRDYYYYNEQDTTRFDLVENDFTASLANVVALTLVNVHADRLSYFPMTNLQSLTVRGNMRLVYNAIARICSRNHGLVHLAIGTLLLPVQSDRLFKWFSPMITTLHLDGKAVLSLSEIYRRIDFADVPNITLELDSTYELEPDHVSRIFAHVNKPTNAEIMSCGSSCDVYISDLTQSRTVIAKKLSGTRLALLQQLAYDFRFLTLLTDLKINPCIWASLANIVEGSPLCSLERLDIDFRLCHEHGSSEDRDASNPFDTQHVQVQLGSKTIRCARLVELSIGADCKKSVVVKAGSFITSILDLVDIGESTLKRLCIYGITCPELQTFGELAARAEVVEWVETLTEAVE</sequence>
<gene>
    <name evidence="1" type="ORF">EXIGLDRAFT_829340</name>
</gene>
<protein>
    <submittedName>
        <fullName evidence="1">Uncharacterized protein</fullName>
    </submittedName>
</protein>
<reference evidence="1 2" key="1">
    <citation type="journal article" date="2016" name="Mol. Biol. Evol.">
        <title>Comparative Genomics of Early-Diverging Mushroom-Forming Fungi Provides Insights into the Origins of Lignocellulose Decay Capabilities.</title>
        <authorList>
            <person name="Nagy L.G."/>
            <person name="Riley R."/>
            <person name="Tritt A."/>
            <person name="Adam C."/>
            <person name="Daum C."/>
            <person name="Floudas D."/>
            <person name="Sun H."/>
            <person name="Yadav J.S."/>
            <person name="Pangilinan J."/>
            <person name="Larsson K.H."/>
            <person name="Matsuura K."/>
            <person name="Barry K."/>
            <person name="Labutti K."/>
            <person name="Kuo R."/>
            <person name="Ohm R.A."/>
            <person name="Bhattacharya S.S."/>
            <person name="Shirouzu T."/>
            <person name="Yoshinaga Y."/>
            <person name="Martin F.M."/>
            <person name="Grigoriev I.V."/>
            <person name="Hibbett D.S."/>
        </authorList>
    </citation>
    <scope>NUCLEOTIDE SEQUENCE [LARGE SCALE GENOMIC DNA]</scope>
    <source>
        <strain evidence="1 2">HHB12029</strain>
    </source>
</reference>
<evidence type="ECO:0000313" key="1">
    <source>
        <dbReference type="EMBL" id="KZW02462.1"/>
    </source>
</evidence>
<evidence type="ECO:0000313" key="2">
    <source>
        <dbReference type="Proteomes" id="UP000077266"/>
    </source>
</evidence>
<accession>A0A165PP90</accession>
<dbReference type="AlphaFoldDB" id="A0A165PP90"/>
<keyword evidence="2" id="KW-1185">Reference proteome</keyword>